<keyword evidence="11" id="KW-1185">Reference proteome</keyword>
<dbReference type="GO" id="GO:0004673">
    <property type="term" value="F:protein histidine kinase activity"/>
    <property type="evidence" value="ECO:0007669"/>
    <property type="project" value="UniProtKB-EC"/>
</dbReference>
<dbReference type="InterPro" id="IPR001610">
    <property type="entry name" value="PAC"/>
</dbReference>
<keyword evidence="4" id="KW-0808">Transferase</keyword>
<sequence length="617" mass="67362">MRGIVDFLFGSQSLAAVGSGMAWSAALVQPAALAGLAVAATLIAAAVAIALFLRGRCDVTSETRRLARMVSIVLIAGAATELTGVATLWQPVYGLHIVMKALFVGVTLGAMAVAWRILPGVLAMPSRAALADANHRLETLNAELEVRVEARTRELAEAKERFEAALSGSRISVATQDRDLHYRWIHNPPLGLAPEAMMGRTDDDILDAAAAAHMRTVKFGVINAGQPASTEIETQDRQRGRVWLRVHVTPYCPGGRAPEGVTLVVVDITDERRRAEMLEHVTQALAEANARFDTALAGSNITMFRQDRDLRYTWMHNPPLGMTAEDFLGRDDEAALPEATARVVIPLKRRVLETAEPERAEVSIKIGDGLHWFDLRIEPFHERGRIAGVMCVAIDITGQKEYQQQLKVVMRELTHRSKNLLAVVQGIARQTAQTVDDMPAFVDRFGARLQALARAHDILVDESWRGASIDELVSSQLGHVMETSGDRLDEGGTRVMLKPEAAQNVALALHELATNAAKYGALSTAEGRIAVHWGVRASETAGDGGQVFEITWQEQGGPPVEEPRRKGFGRMMIERLVPRAIDGTSELVFDPEGIRWTLRFPTDYLTDDGKGSIAVRS</sequence>
<keyword evidence="8" id="KW-1133">Transmembrane helix</keyword>
<dbReference type="EMBL" id="LJYW01000001">
    <property type="protein sequence ID" value="KPL52788.1"/>
    <property type="molecule type" value="Genomic_DNA"/>
</dbReference>
<evidence type="ECO:0000313" key="11">
    <source>
        <dbReference type="Proteomes" id="UP000048984"/>
    </source>
</evidence>
<keyword evidence="7" id="KW-0067">ATP-binding</keyword>
<dbReference type="SMART" id="SM00911">
    <property type="entry name" value="HWE_HK"/>
    <property type="match status" value="1"/>
</dbReference>
<feature type="domain" description="Signal transduction histidine kinase HWE region" evidence="9">
    <location>
        <begin position="412"/>
        <end position="494"/>
    </location>
</feature>
<reference evidence="10 11" key="2">
    <citation type="submission" date="2015-10" db="EMBL/GenBank/DDBJ databases">
        <title>Draft Genome Sequence of Prosthecomicrobium hirschii ATCC 27832.</title>
        <authorList>
            <person name="Daniel J."/>
            <person name="Givan S.A."/>
            <person name="Brun Y.V."/>
            <person name="Brown P.J."/>
        </authorList>
    </citation>
    <scope>NUCLEOTIDE SEQUENCE [LARGE SCALE GENOMIC DNA]</scope>
    <source>
        <strain evidence="10 11">16</strain>
    </source>
</reference>
<protein>
    <recommendedName>
        <fullName evidence="2">histidine kinase</fullName>
        <ecNumber evidence="2">2.7.13.3</ecNumber>
    </recommendedName>
</protein>
<keyword evidence="5" id="KW-0547">Nucleotide-binding</keyword>
<dbReference type="InterPro" id="IPR011102">
    <property type="entry name" value="Sig_transdc_His_kinase_HWE"/>
</dbReference>
<dbReference type="SMART" id="SM00086">
    <property type="entry name" value="PAC"/>
    <property type="match status" value="2"/>
</dbReference>
<dbReference type="Proteomes" id="UP000048984">
    <property type="component" value="Unassembled WGS sequence"/>
</dbReference>
<dbReference type="AlphaFoldDB" id="A0A0P6WDM3"/>
<evidence type="ECO:0000256" key="8">
    <source>
        <dbReference type="SAM" id="Phobius"/>
    </source>
</evidence>
<dbReference type="PANTHER" id="PTHR41523:SF7">
    <property type="entry name" value="HISTIDINE KINASE"/>
    <property type="match status" value="1"/>
</dbReference>
<dbReference type="SUPFAM" id="SSF55785">
    <property type="entry name" value="PYP-like sensor domain (PAS domain)"/>
    <property type="match status" value="2"/>
</dbReference>
<dbReference type="Gene3D" id="3.30.450.20">
    <property type="entry name" value="PAS domain"/>
    <property type="match status" value="2"/>
</dbReference>
<keyword evidence="3" id="KW-0597">Phosphoprotein</keyword>
<dbReference type="InterPro" id="IPR036890">
    <property type="entry name" value="HATPase_C_sf"/>
</dbReference>
<organism evidence="10 11">
    <name type="scientific">Prosthecodimorpha hirschii</name>
    <dbReference type="NCBI Taxonomy" id="665126"/>
    <lineage>
        <taxon>Bacteria</taxon>
        <taxon>Pseudomonadati</taxon>
        <taxon>Pseudomonadota</taxon>
        <taxon>Alphaproteobacteria</taxon>
        <taxon>Hyphomicrobiales</taxon>
        <taxon>Ancalomicrobiaceae</taxon>
        <taxon>Prosthecodimorpha</taxon>
    </lineage>
</organism>
<keyword evidence="8" id="KW-0812">Transmembrane</keyword>
<dbReference type="Gene3D" id="3.30.565.10">
    <property type="entry name" value="Histidine kinase-like ATPase, C-terminal domain"/>
    <property type="match status" value="1"/>
</dbReference>
<evidence type="ECO:0000256" key="4">
    <source>
        <dbReference type="ARBA" id="ARBA00022679"/>
    </source>
</evidence>
<comment type="catalytic activity">
    <reaction evidence="1">
        <text>ATP + protein L-histidine = ADP + protein N-phospho-L-histidine.</text>
        <dbReference type="EC" id="2.7.13.3"/>
    </reaction>
</comment>
<feature type="transmembrane region" description="Helical" evidence="8">
    <location>
        <begin position="32"/>
        <end position="54"/>
    </location>
</feature>
<feature type="transmembrane region" description="Helical" evidence="8">
    <location>
        <begin position="66"/>
        <end position="89"/>
    </location>
</feature>
<evidence type="ECO:0000259" key="9">
    <source>
        <dbReference type="SMART" id="SM00911"/>
    </source>
</evidence>
<evidence type="ECO:0000256" key="7">
    <source>
        <dbReference type="ARBA" id="ARBA00022840"/>
    </source>
</evidence>
<accession>A0A0P6WDM3</accession>
<dbReference type="PANTHER" id="PTHR41523">
    <property type="entry name" value="TWO-COMPONENT SYSTEM SENSOR PROTEIN"/>
    <property type="match status" value="1"/>
</dbReference>
<dbReference type="GO" id="GO:0005524">
    <property type="term" value="F:ATP binding"/>
    <property type="evidence" value="ECO:0007669"/>
    <property type="project" value="UniProtKB-KW"/>
</dbReference>
<dbReference type="InterPro" id="IPR013656">
    <property type="entry name" value="PAS_4"/>
</dbReference>
<evidence type="ECO:0000313" key="10">
    <source>
        <dbReference type="EMBL" id="KPL52788.1"/>
    </source>
</evidence>
<evidence type="ECO:0000256" key="5">
    <source>
        <dbReference type="ARBA" id="ARBA00022741"/>
    </source>
</evidence>
<dbReference type="Pfam" id="PF08448">
    <property type="entry name" value="PAS_4"/>
    <property type="match status" value="2"/>
</dbReference>
<gene>
    <name evidence="10" type="ORF">ABB55_11670</name>
</gene>
<dbReference type="Pfam" id="PF07536">
    <property type="entry name" value="HWE_HK"/>
    <property type="match status" value="1"/>
</dbReference>
<evidence type="ECO:0000256" key="1">
    <source>
        <dbReference type="ARBA" id="ARBA00000085"/>
    </source>
</evidence>
<evidence type="ECO:0000256" key="2">
    <source>
        <dbReference type="ARBA" id="ARBA00012438"/>
    </source>
</evidence>
<proteinExistence type="predicted"/>
<reference evidence="10 11" key="1">
    <citation type="submission" date="2015-09" db="EMBL/GenBank/DDBJ databases">
        <authorList>
            <person name="Jackson K.R."/>
            <person name="Lunt B.L."/>
            <person name="Fisher J.N.B."/>
            <person name="Gardner A.V."/>
            <person name="Bailey M.E."/>
            <person name="Deus L.M."/>
            <person name="Earl A.S."/>
            <person name="Gibby P.D."/>
            <person name="Hartmann K.A."/>
            <person name="Liu J.E."/>
            <person name="Manci A.M."/>
            <person name="Nielsen D.A."/>
            <person name="Solomon M.B."/>
            <person name="Breakwell D.P."/>
            <person name="Burnett S.H."/>
            <person name="Grose J.H."/>
        </authorList>
    </citation>
    <scope>NUCLEOTIDE SEQUENCE [LARGE SCALE GENOMIC DNA]</scope>
    <source>
        <strain evidence="10 11">16</strain>
    </source>
</reference>
<keyword evidence="6" id="KW-0418">Kinase</keyword>
<comment type="caution">
    <text evidence="10">The sequence shown here is derived from an EMBL/GenBank/DDBJ whole genome shotgun (WGS) entry which is preliminary data.</text>
</comment>
<evidence type="ECO:0000256" key="6">
    <source>
        <dbReference type="ARBA" id="ARBA00022777"/>
    </source>
</evidence>
<dbReference type="STRING" id="665126.ABB55_11670"/>
<keyword evidence="8" id="KW-0472">Membrane</keyword>
<dbReference type="EC" id="2.7.13.3" evidence="2"/>
<evidence type="ECO:0000256" key="3">
    <source>
        <dbReference type="ARBA" id="ARBA00022553"/>
    </source>
</evidence>
<name>A0A0P6WDM3_9HYPH</name>
<dbReference type="InterPro" id="IPR035965">
    <property type="entry name" value="PAS-like_dom_sf"/>
</dbReference>